<evidence type="ECO:0000313" key="2">
    <source>
        <dbReference type="EMBL" id="TDP97464.1"/>
    </source>
</evidence>
<keyword evidence="3" id="KW-1185">Reference proteome</keyword>
<proteinExistence type="predicted"/>
<reference evidence="2 3" key="1">
    <citation type="submission" date="2019-03" db="EMBL/GenBank/DDBJ databases">
        <title>Genomic Encyclopedia of Type Strains, Phase IV (KMG-IV): sequencing the most valuable type-strain genomes for metagenomic binning, comparative biology and taxonomic classification.</title>
        <authorList>
            <person name="Goeker M."/>
        </authorList>
    </citation>
    <scope>NUCLEOTIDE SEQUENCE [LARGE SCALE GENOMIC DNA]</scope>
    <source>
        <strain evidence="2 3">DSM 45361</strain>
    </source>
</reference>
<dbReference type="EMBL" id="SNXZ01000003">
    <property type="protein sequence ID" value="TDP97464.1"/>
    <property type="molecule type" value="Genomic_DNA"/>
</dbReference>
<evidence type="ECO:0000256" key="1">
    <source>
        <dbReference type="SAM" id="Phobius"/>
    </source>
</evidence>
<accession>A0A4R6SCS3</accession>
<dbReference type="Proteomes" id="UP000295444">
    <property type="component" value="Unassembled WGS sequence"/>
</dbReference>
<evidence type="ECO:0008006" key="4">
    <source>
        <dbReference type="Google" id="ProtNLM"/>
    </source>
</evidence>
<comment type="caution">
    <text evidence="2">The sequence shown here is derived from an EMBL/GenBank/DDBJ whole genome shotgun (WGS) entry which is preliminary data.</text>
</comment>
<organism evidence="2 3">
    <name type="scientific">Labedaea rhizosphaerae</name>
    <dbReference type="NCBI Taxonomy" id="598644"/>
    <lineage>
        <taxon>Bacteria</taxon>
        <taxon>Bacillati</taxon>
        <taxon>Actinomycetota</taxon>
        <taxon>Actinomycetes</taxon>
        <taxon>Pseudonocardiales</taxon>
        <taxon>Pseudonocardiaceae</taxon>
        <taxon>Labedaea</taxon>
    </lineage>
</organism>
<keyword evidence="1" id="KW-0812">Transmembrane</keyword>
<gene>
    <name evidence="2" type="ORF">EV186_103428</name>
</gene>
<feature type="transmembrane region" description="Helical" evidence="1">
    <location>
        <begin position="7"/>
        <end position="25"/>
    </location>
</feature>
<keyword evidence="1" id="KW-0472">Membrane</keyword>
<evidence type="ECO:0000313" key="3">
    <source>
        <dbReference type="Proteomes" id="UP000295444"/>
    </source>
</evidence>
<feature type="transmembrane region" description="Helical" evidence="1">
    <location>
        <begin position="31"/>
        <end position="49"/>
    </location>
</feature>
<keyword evidence="1" id="KW-1133">Transmembrane helix</keyword>
<dbReference type="OrthoDB" id="155290at2"/>
<dbReference type="AlphaFoldDB" id="A0A4R6SCS3"/>
<sequence>MARVLVAGFYVVAIALVAALVWIAIAGSTAWTILCAVLAAVVAALVWSVSRFRPVVPAGPSFPVDPAAQPDFWAAVRSAAGEVGSRAPDEITLVSVADLALIEDAKFLGLVRGRRSLLIGIPLLAGLSVGQLRATLIQEFARDSFAWRAQQQVDRAVASSGKILLIGPLFRAFAGLFRAVAGKSVRAQLARADAEAVRRTGRSTVVEALRMRAAIASAWPQFAAEHLSDGQAPPNLAKVFHEFIADRDPVPDPARVAEVAKLPDTPAEPDGRAALDLFEGDALA</sequence>
<dbReference type="RefSeq" id="WP_133850667.1">
    <property type="nucleotide sequence ID" value="NZ_SNXZ01000003.1"/>
</dbReference>
<name>A0A4R6SCS3_LABRH</name>
<protein>
    <recommendedName>
        <fullName evidence="4">Zn-dependent protease with chaperone function</fullName>
    </recommendedName>
</protein>